<sequence length="196" mass="21493">MKFRLLTLLGLTLVSCSAFITSSVFAIEEVDVKYVYAGNHGVDLSKLKGSFKIGDFSDDRGVDNLQLITDADLGDSRVSGGYQADRIITDIIQGAFTQGFIDGGATPVDSDEDMSLTGKLLSSEAQIIERNGVQMIQLTFRVNVQLHKGGRSIWQTTLFGRGRTPETEGMTASVSAALDRMINELVRDDYFLQEIR</sequence>
<dbReference type="EMBL" id="NVVJ01000008">
    <property type="protein sequence ID" value="PCJ27084.1"/>
    <property type="molecule type" value="Genomic_DNA"/>
</dbReference>
<evidence type="ECO:0008006" key="4">
    <source>
        <dbReference type="Google" id="ProtNLM"/>
    </source>
</evidence>
<evidence type="ECO:0000313" key="2">
    <source>
        <dbReference type="EMBL" id="PCJ27084.1"/>
    </source>
</evidence>
<accession>A0A2A5B682</accession>
<gene>
    <name evidence="2" type="ORF">COA96_03995</name>
</gene>
<feature type="chain" id="PRO_5012404662" description="ABC-type transport auxiliary lipoprotein component domain-containing protein" evidence="1">
    <location>
        <begin position="27"/>
        <end position="196"/>
    </location>
</feature>
<evidence type="ECO:0000313" key="3">
    <source>
        <dbReference type="Proteomes" id="UP000218327"/>
    </source>
</evidence>
<evidence type="ECO:0000256" key="1">
    <source>
        <dbReference type="SAM" id="SignalP"/>
    </source>
</evidence>
<name>A0A2A5B682_9GAMM</name>
<dbReference type="PROSITE" id="PS51257">
    <property type="entry name" value="PROKAR_LIPOPROTEIN"/>
    <property type="match status" value="1"/>
</dbReference>
<protein>
    <recommendedName>
        <fullName evidence="4">ABC-type transport auxiliary lipoprotein component domain-containing protein</fullName>
    </recommendedName>
</protein>
<reference evidence="3" key="1">
    <citation type="submission" date="2017-08" db="EMBL/GenBank/DDBJ databases">
        <title>A dynamic microbial community with high functional redundancy inhabits the cold, oxic subseafloor aquifer.</title>
        <authorList>
            <person name="Tully B.J."/>
            <person name="Wheat C.G."/>
            <person name="Glazer B.T."/>
            <person name="Huber J.A."/>
        </authorList>
    </citation>
    <scope>NUCLEOTIDE SEQUENCE [LARGE SCALE GENOMIC DNA]</scope>
</reference>
<keyword evidence="1" id="KW-0732">Signal</keyword>
<comment type="caution">
    <text evidence="2">The sequence shown here is derived from an EMBL/GenBank/DDBJ whole genome shotgun (WGS) entry which is preliminary data.</text>
</comment>
<dbReference type="AlphaFoldDB" id="A0A2A5B682"/>
<proteinExistence type="predicted"/>
<dbReference type="Proteomes" id="UP000218327">
    <property type="component" value="Unassembled WGS sequence"/>
</dbReference>
<organism evidence="2 3">
    <name type="scientific">SAR86 cluster bacterium</name>
    <dbReference type="NCBI Taxonomy" id="2030880"/>
    <lineage>
        <taxon>Bacteria</taxon>
        <taxon>Pseudomonadati</taxon>
        <taxon>Pseudomonadota</taxon>
        <taxon>Gammaproteobacteria</taxon>
        <taxon>SAR86 cluster</taxon>
    </lineage>
</organism>
<feature type="signal peptide" evidence="1">
    <location>
        <begin position="1"/>
        <end position="26"/>
    </location>
</feature>